<evidence type="ECO:0000313" key="4">
    <source>
        <dbReference type="Proteomes" id="UP000552954"/>
    </source>
</evidence>
<dbReference type="Proteomes" id="UP000552954">
    <property type="component" value="Unassembled WGS sequence"/>
</dbReference>
<proteinExistence type="predicted"/>
<comment type="caution">
    <text evidence="3">The sequence shown here is derived from an EMBL/GenBank/DDBJ whole genome shotgun (WGS) entry which is preliminary data.</text>
</comment>
<keyword evidence="2" id="KW-1133">Transmembrane helix</keyword>
<sequence>MSWNAFLGWGGAAVLGALAAWIAYRALAAQRARQFARSFRPPPATELRWETSPSKPAAPPPGIPPDYAELVRRNAEEAAYHAAATGAADPPNPYPAGTPEFVLWVASYHLAMTRLDDTIPPPRPAPAPGAAVNPP</sequence>
<dbReference type="AlphaFoldDB" id="A0A849KKX4"/>
<feature type="transmembrane region" description="Helical" evidence="2">
    <location>
        <begin position="6"/>
        <end position="27"/>
    </location>
</feature>
<dbReference type="EMBL" id="JABFCS010000001">
    <property type="protein sequence ID" value="NNU42389.1"/>
    <property type="molecule type" value="Genomic_DNA"/>
</dbReference>
<keyword evidence="2" id="KW-0812">Transmembrane</keyword>
<keyword evidence="4" id="KW-1185">Reference proteome</keyword>
<feature type="region of interest" description="Disordered" evidence="1">
    <location>
        <begin position="39"/>
        <end position="67"/>
    </location>
</feature>
<reference evidence="3 4" key="2">
    <citation type="submission" date="2020-06" db="EMBL/GenBank/DDBJ databases">
        <title>Ramlibacter rhizophilus sp. nov., isolated from rhizosphere soil of national flower Mugunghwa from South Korea.</title>
        <authorList>
            <person name="Zheng-Fei Y."/>
            <person name="Huan T."/>
        </authorList>
    </citation>
    <scope>NUCLEOTIDE SEQUENCE [LARGE SCALE GENOMIC DNA]</scope>
    <source>
        <strain evidence="3 4">B156</strain>
    </source>
</reference>
<gene>
    <name evidence="3" type="ORF">HK415_03265</name>
</gene>
<reference evidence="3 4" key="1">
    <citation type="submission" date="2020-05" db="EMBL/GenBank/DDBJ databases">
        <authorList>
            <person name="Khan S.A."/>
            <person name="Jeon C.O."/>
            <person name="Chun B.H."/>
        </authorList>
    </citation>
    <scope>NUCLEOTIDE SEQUENCE [LARGE SCALE GENOMIC DNA]</scope>
    <source>
        <strain evidence="3 4">B156</strain>
    </source>
</reference>
<evidence type="ECO:0000256" key="2">
    <source>
        <dbReference type="SAM" id="Phobius"/>
    </source>
</evidence>
<organism evidence="3 4">
    <name type="scientific">Ramlibacter montanisoli</name>
    <dbReference type="NCBI Taxonomy" id="2732512"/>
    <lineage>
        <taxon>Bacteria</taxon>
        <taxon>Pseudomonadati</taxon>
        <taxon>Pseudomonadota</taxon>
        <taxon>Betaproteobacteria</taxon>
        <taxon>Burkholderiales</taxon>
        <taxon>Comamonadaceae</taxon>
        <taxon>Ramlibacter</taxon>
    </lineage>
</organism>
<dbReference type="RefSeq" id="WP_171556756.1">
    <property type="nucleotide sequence ID" value="NZ_JABFCS010000001.1"/>
</dbReference>
<evidence type="ECO:0000313" key="3">
    <source>
        <dbReference type="EMBL" id="NNU42389.1"/>
    </source>
</evidence>
<evidence type="ECO:0000256" key="1">
    <source>
        <dbReference type="SAM" id="MobiDB-lite"/>
    </source>
</evidence>
<protein>
    <submittedName>
        <fullName evidence="3">Uncharacterized protein</fullName>
    </submittedName>
</protein>
<keyword evidence="2" id="KW-0472">Membrane</keyword>
<name>A0A849KKX4_9BURK</name>
<accession>A0A849KKX4</accession>